<protein>
    <submittedName>
        <fullName evidence="9">Angiomotin</fullName>
    </submittedName>
</protein>
<feature type="compositionally biased region" description="Basic and acidic residues" evidence="7">
    <location>
        <begin position="98"/>
        <end position="107"/>
    </location>
</feature>
<dbReference type="GO" id="GO:0030334">
    <property type="term" value="P:regulation of cell migration"/>
    <property type="evidence" value="ECO:0007669"/>
    <property type="project" value="TreeGrafter"/>
</dbReference>
<feature type="compositionally biased region" description="Pro residues" evidence="7">
    <location>
        <begin position="245"/>
        <end position="256"/>
    </location>
</feature>
<evidence type="ECO:0000256" key="7">
    <source>
        <dbReference type="SAM" id="MobiDB-lite"/>
    </source>
</evidence>
<dbReference type="HOGENOM" id="CLU_009937_0_0_1"/>
<feature type="region of interest" description="Disordered" evidence="7">
    <location>
        <begin position="84"/>
        <end position="107"/>
    </location>
</feature>
<feature type="compositionally biased region" description="Polar residues" evidence="7">
    <location>
        <begin position="84"/>
        <end position="97"/>
    </location>
</feature>
<dbReference type="STRING" id="7757.ENSPMAP00000008480"/>
<keyword evidence="5 6" id="KW-0175">Coiled coil</keyword>
<dbReference type="GO" id="GO:0005923">
    <property type="term" value="C:bicellular tight junction"/>
    <property type="evidence" value="ECO:0007669"/>
    <property type="project" value="TreeGrafter"/>
</dbReference>
<feature type="region of interest" description="Disordered" evidence="7">
    <location>
        <begin position="691"/>
        <end position="812"/>
    </location>
</feature>
<dbReference type="PRINTS" id="PR01807">
    <property type="entry name" value="ANGIOMOTIN"/>
</dbReference>
<dbReference type="PANTHER" id="PTHR14826">
    <property type="entry name" value="ANGIOMOTIN"/>
    <property type="match status" value="1"/>
</dbReference>
<dbReference type="OMA" id="GMPEYNA"/>
<evidence type="ECO:0000256" key="3">
    <source>
        <dbReference type="ARBA" id="ARBA00022553"/>
    </source>
</evidence>
<dbReference type="GO" id="GO:0003365">
    <property type="term" value="P:establishment of cell polarity involved in ameboidal cell migration"/>
    <property type="evidence" value="ECO:0007669"/>
    <property type="project" value="TreeGrafter"/>
</dbReference>
<reference evidence="9" key="1">
    <citation type="submission" date="2025-08" db="UniProtKB">
        <authorList>
            <consortium name="Ensembl"/>
        </authorList>
    </citation>
    <scope>IDENTIFICATION</scope>
</reference>
<dbReference type="GeneTree" id="ENSGT00940000159055"/>
<feature type="compositionally biased region" description="Low complexity" evidence="7">
    <location>
        <begin position="714"/>
        <end position="724"/>
    </location>
</feature>
<dbReference type="Ensembl" id="ENSPMAT00000008518.1">
    <property type="protein sequence ID" value="ENSPMAP00000008480.1"/>
    <property type="gene ID" value="ENSPMAG00000007695.1"/>
</dbReference>
<dbReference type="InterPro" id="IPR051747">
    <property type="entry name" value="Angiomotin-like"/>
</dbReference>
<dbReference type="PANTHER" id="PTHR14826:SF14">
    <property type="entry name" value="ANGIOMOTIN_C DOMAIN-CONTAINING PROTEIN"/>
    <property type="match status" value="1"/>
</dbReference>
<evidence type="ECO:0000256" key="5">
    <source>
        <dbReference type="ARBA" id="ARBA00023054"/>
    </source>
</evidence>
<evidence type="ECO:0000259" key="8">
    <source>
        <dbReference type="Pfam" id="PF12240"/>
    </source>
</evidence>
<keyword evidence="3" id="KW-0597">Phosphoprotein</keyword>
<feature type="coiled-coil region" evidence="6">
    <location>
        <begin position="480"/>
        <end position="618"/>
    </location>
</feature>
<evidence type="ECO:0000256" key="6">
    <source>
        <dbReference type="SAM" id="Coils"/>
    </source>
</evidence>
<comment type="similarity">
    <text evidence="2">Belongs to the angiomotin family.</text>
</comment>
<dbReference type="Pfam" id="PF12240">
    <property type="entry name" value="Angiomotin_C"/>
    <property type="match status" value="1"/>
</dbReference>
<dbReference type="GO" id="GO:0005886">
    <property type="term" value="C:plasma membrane"/>
    <property type="evidence" value="ECO:0007669"/>
    <property type="project" value="TreeGrafter"/>
</dbReference>
<dbReference type="InterPro" id="IPR024646">
    <property type="entry name" value="Angiomotin_C"/>
</dbReference>
<feature type="region of interest" description="Disordered" evidence="7">
    <location>
        <begin position="224"/>
        <end position="256"/>
    </location>
</feature>
<name>S4RTE0_PETMA</name>
<dbReference type="GO" id="GO:0030036">
    <property type="term" value="P:actin cytoskeleton organization"/>
    <property type="evidence" value="ECO:0007669"/>
    <property type="project" value="TreeGrafter"/>
</dbReference>
<evidence type="ECO:0000313" key="9">
    <source>
        <dbReference type="Ensembl" id="ENSPMAP00000008480.1"/>
    </source>
</evidence>
<proteinExistence type="inferred from homology"/>
<feature type="coiled-coil region" evidence="6">
    <location>
        <begin position="374"/>
        <end position="435"/>
    </location>
</feature>
<dbReference type="AlphaFoldDB" id="S4RTE0"/>
<organism evidence="9">
    <name type="scientific">Petromyzon marinus</name>
    <name type="common">Sea lamprey</name>
    <dbReference type="NCBI Taxonomy" id="7757"/>
    <lineage>
        <taxon>Eukaryota</taxon>
        <taxon>Metazoa</taxon>
        <taxon>Chordata</taxon>
        <taxon>Craniata</taxon>
        <taxon>Vertebrata</taxon>
        <taxon>Cyclostomata</taxon>
        <taxon>Hyperoartia</taxon>
        <taxon>Petromyzontiformes</taxon>
        <taxon>Petromyzontidae</taxon>
        <taxon>Petromyzon</taxon>
    </lineage>
</organism>
<dbReference type="GO" id="GO:0035329">
    <property type="term" value="P:hippo signaling"/>
    <property type="evidence" value="ECO:0007669"/>
    <property type="project" value="TreeGrafter"/>
</dbReference>
<evidence type="ECO:0000256" key="1">
    <source>
        <dbReference type="ARBA" id="ARBA00004282"/>
    </source>
</evidence>
<comment type="subcellular location">
    <subcellularLocation>
        <location evidence="1">Cell junction</location>
    </subcellularLocation>
</comment>
<dbReference type="GO" id="GO:0001525">
    <property type="term" value="P:angiogenesis"/>
    <property type="evidence" value="ECO:0007669"/>
    <property type="project" value="TreeGrafter"/>
</dbReference>
<feature type="compositionally biased region" description="Polar residues" evidence="7">
    <location>
        <begin position="801"/>
        <end position="812"/>
    </location>
</feature>
<sequence>GRELSGPLSYFMGDPYARERALEMRAAEDNSGKVLQRLIQEQLRYGGVTDNRGLLAIQQQATGGAPAAAAGSSISSTESLVQDLRQSARQEPQGQEHQSSETPEKQAQRLALLGNRATLIQKKVNDSKYCSEFSLDSIHVYQNQGQTVHQARMSNTGPAAFYVTATVGAQKGRTEGRPAVQRTSPLPIMQVHRDDGLKELKQGHVRSLSERLMQLTLEKNGAKAQLPLGSSPPSNFCRLQNQSPPQRPYDPRGPPPEYPFKHKAAFAPQGSPLQLNQFTALQHQHHHVPGAAEQHLLRYQPPPEYNMARQTQQGMQPMQMQYHSPSASQGSAGSLSIQMSGAGALPGPVQNLGSMTLTTAVAQQTPMSIWLHLKRTSQQTVELLTEENQLLRSELESYCEKDIKLQKMEREVLRISEAYENLEKSTSKRETLEKAMRTKMESEIRRLHDFNRDLRDRLETSNKQLASREYENSEDNKLTIAKLIAQNKETLLTKEKLEVELAGLRSANGDQRRHIELLNQAFSSSEAKAAKLQEELKKKQFYVDKVEKLQQALSQLQERRLRTRLERELETLRAQQRQGAPPPGATSEHAAPALMELLREKEERVLALEADMMRWEQKYLEESAMRQFAMDAAATAATERDTTIIANSPNASFSEEEEFMLASRRCHDMEGRIKNLHAQIIEKDAMIKVLQQRSRKEQQGKTESSATSLRPAKSVPSIAAAASGSPGGGLASGLAARKPPMAASPSLEERLGARTGSFSGLVSTELAEEGSTASVGLSPMRALSPLPPPSPHFTHVKSSSKDSSTQTERGAQ</sequence>
<feature type="compositionally biased region" description="Polar residues" evidence="7">
    <location>
        <begin position="231"/>
        <end position="243"/>
    </location>
</feature>
<keyword evidence="4" id="KW-0965">Cell junction</keyword>
<feature type="domain" description="Angiomotin C-terminal" evidence="8">
    <location>
        <begin position="542"/>
        <end position="724"/>
    </location>
</feature>
<evidence type="ECO:0000256" key="2">
    <source>
        <dbReference type="ARBA" id="ARBA00010300"/>
    </source>
</evidence>
<reference evidence="9" key="2">
    <citation type="submission" date="2025-09" db="UniProtKB">
        <authorList>
            <consortium name="Ensembl"/>
        </authorList>
    </citation>
    <scope>IDENTIFICATION</scope>
</reference>
<dbReference type="InterPro" id="IPR009114">
    <property type="entry name" value="Angiomotin"/>
</dbReference>
<evidence type="ECO:0000256" key="4">
    <source>
        <dbReference type="ARBA" id="ARBA00022949"/>
    </source>
</evidence>
<dbReference type="GO" id="GO:0031410">
    <property type="term" value="C:cytoplasmic vesicle"/>
    <property type="evidence" value="ECO:0007669"/>
    <property type="project" value="TreeGrafter"/>
</dbReference>
<accession>S4RTE0</accession>